<evidence type="ECO:0000313" key="3">
    <source>
        <dbReference type="Proteomes" id="UP000821837"/>
    </source>
</evidence>
<reference evidence="2" key="2">
    <citation type="submission" date="2021-09" db="EMBL/GenBank/DDBJ databases">
        <authorList>
            <person name="Jia N."/>
            <person name="Wang J."/>
            <person name="Shi W."/>
            <person name="Du L."/>
            <person name="Sun Y."/>
            <person name="Zhan W."/>
            <person name="Jiang J."/>
            <person name="Wang Q."/>
            <person name="Zhang B."/>
            <person name="Ji P."/>
            <person name="Sakyi L.B."/>
            <person name="Cui X."/>
            <person name="Yuan T."/>
            <person name="Jiang B."/>
            <person name="Yang W."/>
            <person name="Lam T.T.-Y."/>
            <person name="Chang Q."/>
            <person name="Ding S."/>
            <person name="Wang X."/>
            <person name="Zhu J."/>
            <person name="Ruan X."/>
            <person name="Zhao L."/>
            <person name="Wei J."/>
            <person name="Que T."/>
            <person name="Du C."/>
            <person name="Cheng J."/>
            <person name="Dai P."/>
            <person name="Han X."/>
            <person name="Huang E."/>
            <person name="Gao Y."/>
            <person name="Liu J."/>
            <person name="Shao H."/>
            <person name="Ye R."/>
            <person name="Li L."/>
            <person name="Wei W."/>
            <person name="Wang X."/>
            <person name="Wang C."/>
            <person name="Huo Q."/>
            <person name="Li W."/>
            <person name="Guo W."/>
            <person name="Chen H."/>
            <person name="Chen S."/>
            <person name="Zhou L."/>
            <person name="Zhou L."/>
            <person name="Ni X."/>
            <person name="Tian J."/>
            <person name="Zhou Y."/>
            <person name="Sheng Y."/>
            <person name="Liu T."/>
            <person name="Pan Y."/>
            <person name="Xia L."/>
            <person name="Li J."/>
            <person name="Zhao F."/>
            <person name="Cao W."/>
        </authorList>
    </citation>
    <scope>NUCLEOTIDE SEQUENCE</scope>
    <source>
        <strain evidence="2">Rsan-2018</strain>
        <tissue evidence="2">Larvae</tissue>
    </source>
</reference>
<protein>
    <submittedName>
        <fullName evidence="2">Uncharacterized protein</fullName>
    </submittedName>
</protein>
<proteinExistence type="predicted"/>
<feature type="compositionally biased region" description="Polar residues" evidence="1">
    <location>
        <begin position="1"/>
        <end position="17"/>
    </location>
</feature>
<feature type="region of interest" description="Disordered" evidence="1">
    <location>
        <begin position="1"/>
        <end position="26"/>
    </location>
</feature>
<comment type="caution">
    <text evidence="2">The sequence shown here is derived from an EMBL/GenBank/DDBJ whole genome shotgun (WGS) entry which is preliminary data.</text>
</comment>
<name>A0A9D4T8W3_RHISA</name>
<sequence>MTVKCLQQPNCVASSSGEKPPRATVPSQSASVCNIFTVVCATREPDFGDQLDRCFAIMRNVSRDDELNVVGRLRLLEVNELRAGTVSQGDEDLNE</sequence>
<evidence type="ECO:0000256" key="1">
    <source>
        <dbReference type="SAM" id="MobiDB-lite"/>
    </source>
</evidence>
<keyword evidence="3" id="KW-1185">Reference proteome</keyword>
<accession>A0A9D4T8W3</accession>
<evidence type="ECO:0000313" key="2">
    <source>
        <dbReference type="EMBL" id="KAH7982712.1"/>
    </source>
</evidence>
<reference evidence="2" key="1">
    <citation type="journal article" date="2020" name="Cell">
        <title>Large-Scale Comparative Analyses of Tick Genomes Elucidate Their Genetic Diversity and Vector Capacities.</title>
        <authorList>
            <consortium name="Tick Genome and Microbiome Consortium (TIGMIC)"/>
            <person name="Jia N."/>
            <person name="Wang J."/>
            <person name="Shi W."/>
            <person name="Du L."/>
            <person name="Sun Y."/>
            <person name="Zhan W."/>
            <person name="Jiang J.F."/>
            <person name="Wang Q."/>
            <person name="Zhang B."/>
            <person name="Ji P."/>
            <person name="Bell-Sakyi L."/>
            <person name="Cui X.M."/>
            <person name="Yuan T.T."/>
            <person name="Jiang B.G."/>
            <person name="Yang W.F."/>
            <person name="Lam T.T."/>
            <person name="Chang Q.C."/>
            <person name="Ding S.J."/>
            <person name="Wang X.J."/>
            <person name="Zhu J.G."/>
            <person name="Ruan X.D."/>
            <person name="Zhao L."/>
            <person name="Wei J.T."/>
            <person name="Ye R.Z."/>
            <person name="Que T.C."/>
            <person name="Du C.H."/>
            <person name="Zhou Y.H."/>
            <person name="Cheng J.X."/>
            <person name="Dai P.F."/>
            <person name="Guo W.B."/>
            <person name="Han X.H."/>
            <person name="Huang E.J."/>
            <person name="Li L.F."/>
            <person name="Wei W."/>
            <person name="Gao Y.C."/>
            <person name="Liu J.Z."/>
            <person name="Shao H.Z."/>
            <person name="Wang X."/>
            <person name="Wang C.C."/>
            <person name="Yang T.C."/>
            <person name="Huo Q.B."/>
            <person name="Li W."/>
            <person name="Chen H.Y."/>
            <person name="Chen S.E."/>
            <person name="Zhou L.G."/>
            <person name="Ni X.B."/>
            <person name="Tian J.H."/>
            <person name="Sheng Y."/>
            <person name="Liu T."/>
            <person name="Pan Y.S."/>
            <person name="Xia L.Y."/>
            <person name="Li J."/>
            <person name="Zhao F."/>
            <person name="Cao W.C."/>
        </authorList>
    </citation>
    <scope>NUCLEOTIDE SEQUENCE</scope>
    <source>
        <strain evidence="2">Rsan-2018</strain>
    </source>
</reference>
<dbReference type="EMBL" id="JABSTV010001245">
    <property type="protein sequence ID" value="KAH7982712.1"/>
    <property type="molecule type" value="Genomic_DNA"/>
</dbReference>
<gene>
    <name evidence="2" type="ORF">HPB52_006778</name>
</gene>
<dbReference type="AlphaFoldDB" id="A0A9D4T8W3"/>
<dbReference type="Proteomes" id="UP000821837">
    <property type="component" value="Chromosome 1"/>
</dbReference>
<organism evidence="2 3">
    <name type="scientific">Rhipicephalus sanguineus</name>
    <name type="common">Brown dog tick</name>
    <name type="synonym">Ixodes sanguineus</name>
    <dbReference type="NCBI Taxonomy" id="34632"/>
    <lineage>
        <taxon>Eukaryota</taxon>
        <taxon>Metazoa</taxon>
        <taxon>Ecdysozoa</taxon>
        <taxon>Arthropoda</taxon>
        <taxon>Chelicerata</taxon>
        <taxon>Arachnida</taxon>
        <taxon>Acari</taxon>
        <taxon>Parasitiformes</taxon>
        <taxon>Ixodida</taxon>
        <taxon>Ixodoidea</taxon>
        <taxon>Ixodidae</taxon>
        <taxon>Rhipicephalinae</taxon>
        <taxon>Rhipicephalus</taxon>
        <taxon>Rhipicephalus</taxon>
    </lineage>
</organism>